<dbReference type="Gene3D" id="3.40.50.300">
    <property type="entry name" value="P-loop containing nucleotide triphosphate hydrolases"/>
    <property type="match status" value="1"/>
</dbReference>
<dbReference type="SUPFAM" id="SSF52540">
    <property type="entry name" value="P-loop containing nucleoside triphosphate hydrolases"/>
    <property type="match status" value="1"/>
</dbReference>
<dbReference type="PROSITE" id="PS00211">
    <property type="entry name" value="ABC_TRANSPORTER_1"/>
    <property type="match status" value="1"/>
</dbReference>
<dbReference type="OrthoDB" id="5298774at2"/>
<protein>
    <submittedName>
        <fullName evidence="6">Molybdenum ABC transporter ATP-binding protein</fullName>
    </submittedName>
</protein>
<keyword evidence="2" id="KW-0472">Membrane</keyword>
<dbReference type="GO" id="GO:0005524">
    <property type="term" value="F:ATP binding"/>
    <property type="evidence" value="ECO:0007669"/>
    <property type="project" value="UniProtKB-KW"/>
</dbReference>
<dbReference type="InterPro" id="IPR003439">
    <property type="entry name" value="ABC_transporter-like_ATP-bd"/>
</dbReference>
<sequence>MPGATTTLLDLHLRKTLNCATGPVLLDIDLKIERGETVAILGPSGTGKTTLLRMIAGLTAPDDGRITAFGKDWFDKTQGVSRPPRDRRAGMVFQDYALFPNMSALGNVCFAQRRGRSRSHALALLERVGLQALAGQRPGQLSGGQQQRLALARALAAEPDVLLLDEPLSALDNRMRAELQDALLSMQQSHPTTTLLVTHDPAEARRLAKRAIVLEHGRIVADGNPETIVSAQLRSPAPSCDVEGFILRATPQQDGSAIYHIIGTRQPGKALLPGSRVTLHAPPATPDGLS</sequence>
<dbReference type="GO" id="GO:0016887">
    <property type="term" value="F:ATP hydrolysis activity"/>
    <property type="evidence" value="ECO:0007669"/>
    <property type="project" value="InterPro"/>
</dbReference>
<dbReference type="SMART" id="SM00382">
    <property type="entry name" value="AAA"/>
    <property type="match status" value="1"/>
</dbReference>
<feature type="domain" description="ABC transporter" evidence="5">
    <location>
        <begin position="8"/>
        <end position="241"/>
    </location>
</feature>
<accession>A0A323UU55</accession>
<dbReference type="PROSITE" id="PS50893">
    <property type="entry name" value="ABC_TRANSPORTER_2"/>
    <property type="match status" value="1"/>
</dbReference>
<name>A0A323UU55_9RHOO</name>
<dbReference type="InterPro" id="IPR050093">
    <property type="entry name" value="ABC_SmlMolc_Importer"/>
</dbReference>
<dbReference type="Proteomes" id="UP000248259">
    <property type="component" value="Unassembled WGS sequence"/>
</dbReference>
<organism evidence="6 7">
    <name type="scientific">Parazoarcus communis SWub3 = DSM 12120</name>
    <dbReference type="NCBI Taxonomy" id="1121029"/>
    <lineage>
        <taxon>Bacteria</taxon>
        <taxon>Pseudomonadati</taxon>
        <taxon>Pseudomonadota</taxon>
        <taxon>Betaproteobacteria</taxon>
        <taxon>Rhodocyclales</taxon>
        <taxon>Zoogloeaceae</taxon>
        <taxon>Parazoarcus</taxon>
    </lineage>
</organism>
<dbReference type="AlphaFoldDB" id="A0A323UU55"/>
<keyword evidence="2" id="KW-1003">Cell membrane</keyword>
<keyword evidence="1" id="KW-0813">Transport</keyword>
<evidence type="ECO:0000259" key="5">
    <source>
        <dbReference type="PROSITE" id="PS50893"/>
    </source>
</evidence>
<comment type="caution">
    <text evidence="6">The sequence shown here is derived from an EMBL/GenBank/DDBJ whole genome shotgun (WGS) entry which is preliminary data.</text>
</comment>
<evidence type="ECO:0000256" key="4">
    <source>
        <dbReference type="ARBA" id="ARBA00022840"/>
    </source>
</evidence>
<evidence type="ECO:0000256" key="2">
    <source>
        <dbReference type="ARBA" id="ARBA00022475"/>
    </source>
</evidence>
<dbReference type="InterPro" id="IPR003593">
    <property type="entry name" value="AAA+_ATPase"/>
</dbReference>
<dbReference type="InterPro" id="IPR017871">
    <property type="entry name" value="ABC_transporter-like_CS"/>
</dbReference>
<dbReference type="EMBL" id="QKOE01000013">
    <property type="protein sequence ID" value="PZA15543.1"/>
    <property type="molecule type" value="Genomic_DNA"/>
</dbReference>
<dbReference type="PANTHER" id="PTHR42781">
    <property type="entry name" value="SPERMIDINE/PUTRESCINE IMPORT ATP-BINDING PROTEIN POTA"/>
    <property type="match status" value="1"/>
</dbReference>
<dbReference type="Pfam" id="PF00005">
    <property type="entry name" value="ABC_tran"/>
    <property type="match status" value="1"/>
</dbReference>
<evidence type="ECO:0000313" key="7">
    <source>
        <dbReference type="Proteomes" id="UP000248259"/>
    </source>
</evidence>
<evidence type="ECO:0000256" key="1">
    <source>
        <dbReference type="ARBA" id="ARBA00022448"/>
    </source>
</evidence>
<keyword evidence="4 6" id="KW-0067">ATP-binding</keyword>
<dbReference type="PANTHER" id="PTHR42781:SF4">
    <property type="entry name" value="SPERMIDINE_PUTRESCINE IMPORT ATP-BINDING PROTEIN POTA"/>
    <property type="match status" value="1"/>
</dbReference>
<reference evidence="6 7" key="1">
    <citation type="submission" date="2018-06" db="EMBL/GenBank/DDBJ databases">
        <title>Azoarcus communis strain SWub3 genome.</title>
        <authorList>
            <person name="Zorraquino Salvo V."/>
            <person name="Toubiana D."/>
            <person name="Blumwald E."/>
        </authorList>
    </citation>
    <scope>NUCLEOTIDE SEQUENCE [LARGE SCALE GENOMIC DNA]</scope>
    <source>
        <strain evidence="6 7">SWub3</strain>
    </source>
</reference>
<proteinExistence type="predicted"/>
<evidence type="ECO:0000313" key="6">
    <source>
        <dbReference type="EMBL" id="PZA15543.1"/>
    </source>
</evidence>
<dbReference type="InterPro" id="IPR027417">
    <property type="entry name" value="P-loop_NTPase"/>
</dbReference>
<evidence type="ECO:0000256" key="3">
    <source>
        <dbReference type="ARBA" id="ARBA00022741"/>
    </source>
</evidence>
<keyword evidence="3" id="KW-0547">Nucleotide-binding</keyword>
<keyword evidence="7" id="KW-1185">Reference proteome</keyword>
<gene>
    <name evidence="6" type="ORF">DNK49_16415</name>
</gene>